<evidence type="ECO:0000313" key="1">
    <source>
        <dbReference type="EMBL" id="JAE19578.1"/>
    </source>
</evidence>
<dbReference type="AlphaFoldDB" id="A0A0A9GG12"/>
<proteinExistence type="predicted"/>
<dbReference type="EMBL" id="GBRH01178318">
    <property type="protein sequence ID" value="JAE19578.1"/>
    <property type="molecule type" value="Transcribed_RNA"/>
</dbReference>
<organism evidence="1">
    <name type="scientific">Arundo donax</name>
    <name type="common">Giant reed</name>
    <name type="synonym">Donax arundinaceus</name>
    <dbReference type="NCBI Taxonomy" id="35708"/>
    <lineage>
        <taxon>Eukaryota</taxon>
        <taxon>Viridiplantae</taxon>
        <taxon>Streptophyta</taxon>
        <taxon>Embryophyta</taxon>
        <taxon>Tracheophyta</taxon>
        <taxon>Spermatophyta</taxon>
        <taxon>Magnoliopsida</taxon>
        <taxon>Liliopsida</taxon>
        <taxon>Poales</taxon>
        <taxon>Poaceae</taxon>
        <taxon>PACMAD clade</taxon>
        <taxon>Arundinoideae</taxon>
        <taxon>Arundineae</taxon>
        <taxon>Arundo</taxon>
    </lineage>
</organism>
<name>A0A0A9GG12_ARUDO</name>
<reference evidence="1" key="2">
    <citation type="journal article" date="2015" name="Data Brief">
        <title>Shoot transcriptome of the giant reed, Arundo donax.</title>
        <authorList>
            <person name="Barrero R.A."/>
            <person name="Guerrero F.D."/>
            <person name="Moolhuijzen P."/>
            <person name="Goolsby J.A."/>
            <person name="Tidwell J."/>
            <person name="Bellgard S.E."/>
            <person name="Bellgard M.I."/>
        </authorList>
    </citation>
    <scope>NUCLEOTIDE SEQUENCE</scope>
    <source>
        <tissue evidence="1">Shoot tissue taken approximately 20 cm above the soil surface</tissue>
    </source>
</reference>
<accession>A0A0A9GG12</accession>
<protein>
    <submittedName>
        <fullName evidence="1">Uncharacterized protein</fullName>
    </submittedName>
</protein>
<sequence length="46" mass="5437">MKTRECYSVIVKNPTCEFHRLFLVMLKELKFITKDGAKVDCEWAQS</sequence>
<reference evidence="1" key="1">
    <citation type="submission" date="2014-09" db="EMBL/GenBank/DDBJ databases">
        <authorList>
            <person name="Magalhaes I.L.F."/>
            <person name="Oliveira U."/>
            <person name="Santos F.R."/>
            <person name="Vidigal T.H.D.A."/>
            <person name="Brescovit A.D."/>
            <person name="Santos A.J."/>
        </authorList>
    </citation>
    <scope>NUCLEOTIDE SEQUENCE</scope>
    <source>
        <tissue evidence="1">Shoot tissue taken approximately 20 cm above the soil surface</tissue>
    </source>
</reference>